<proteinExistence type="predicted"/>
<protein>
    <submittedName>
        <fullName evidence="1">Uncharacterized protein</fullName>
    </submittedName>
</protein>
<evidence type="ECO:0000313" key="1">
    <source>
        <dbReference type="EMBL" id="KAF5538162.1"/>
    </source>
</evidence>
<reference evidence="1 2" key="1">
    <citation type="submission" date="2020-05" db="EMBL/GenBank/DDBJ databases">
        <title>Identification and distribution of gene clusters putatively required for synthesis of sphingolipid metabolism inhibitors in phylogenetically diverse species of the filamentous fungus Fusarium.</title>
        <authorList>
            <person name="Kim H.-S."/>
            <person name="Busman M."/>
            <person name="Brown D.W."/>
            <person name="Divon H."/>
            <person name="Uhlig S."/>
            <person name="Proctor R.H."/>
        </authorList>
    </citation>
    <scope>NUCLEOTIDE SEQUENCE [LARGE SCALE GENOMIC DNA]</scope>
    <source>
        <strain evidence="1 2">NRRL 13617</strain>
    </source>
</reference>
<dbReference type="Proteomes" id="UP000582016">
    <property type="component" value="Unassembled WGS sequence"/>
</dbReference>
<comment type="caution">
    <text evidence="1">The sequence shown here is derived from an EMBL/GenBank/DDBJ whole genome shotgun (WGS) entry which is preliminary data.</text>
</comment>
<name>A0A8H5MRN8_9HYPO</name>
<keyword evidence="2" id="KW-1185">Reference proteome</keyword>
<sequence length="420" mass="48955">MDNMGSLALPDEPWPAPKKAPDCEFLRFPYLHQDARLLIWEAALRPQPWENYNATHRFRVHIWENYPEFLEMSDIGHKSPPLFGSPALIGMDAFYGMKTRESMSTCPEGLKSVVHWDYGLWKACHESRWVISRRFRRKFWEDMKMTMLRDRQTIPKEIRAPYRMEAAWQKKSMLTENDYLQCKGKWYKDFASVANINGMYNNIVATHPASDLFIMEDDRWMYDIEPQPTEREQQDYAVELFRENAISPTSDGSPVMGNIGFVFDSSFAHGITRYDNPPMRLTEAKTKNNPRGLFLLLLHLIVVRILGGMRLWLIDENFSPCHTCKTKNDAEKDVKRGKRDRKVFYRYGQEDLVEVDIKPNVMWLTVDNIRCILGSACGFLEYVGKDPISRTSAFNPDPMARPFDFLSCVGVLAPRSRTTY</sequence>
<dbReference type="AlphaFoldDB" id="A0A8H5MRN8"/>
<dbReference type="EMBL" id="JAAOAQ010000656">
    <property type="protein sequence ID" value="KAF5538162.1"/>
    <property type="molecule type" value="Genomic_DNA"/>
</dbReference>
<accession>A0A8H5MRN8</accession>
<gene>
    <name evidence="1" type="ORF">FPHYL_12559</name>
</gene>
<organism evidence="1 2">
    <name type="scientific">Fusarium phyllophilum</name>
    <dbReference type="NCBI Taxonomy" id="47803"/>
    <lineage>
        <taxon>Eukaryota</taxon>
        <taxon>Fungi</taxon>
        <taxon>Dikarya</taxon>
        <taxon>Ascomycota</taxon>
        <taxon>Pezizomycotina</taxon>
        <taxon>Sordariomycetes</taxon>
        <taxon>Hypocreomycetidae</taxon>
        <taxon>Hypocreales</taxon>
        <taxon>Nectriaceae</taxon>
        <taxon>Fusarium</taxon>
        <taxon>Fusarium fujikuroi species complex</taxon>
    </lineage>
</organism>
<dbReference type="OrthoDB" id="3596450at2759"/>
<evidence type="ECO:0000313" key="2">
    <source>
        <dbReference type="Proteomes" id="UP000582016"/>
    </source>
</evidence>